<feature type="transmembrane region" description="Helical" evidence="7">
    <location>
        <begin position="260"/>
        <end position="279"/>
    </location>
</feature>
<evidence type="ECO:0000256" key="6">
    <source>
        <dbReference type="RuleBase" id="RU000688"/>
    </source>
</evidence>
<dbReference type="AlphaFoldDB" id="T2MEQ1"/>
<dbReference type="PRINTS" id="PR00237">
    <property type="entry name" value="GPCRRHODOPSN"/>
</dbReference>
<dbReference type="OMA" id="ERTDSIC"/>
<sequence>MNSSTKCKFLYPEVDGNYGQLPIIVFTSVSMCISIPGNIITGLTILRNFKLRSEPAYLLICSVCVADTLVGAAAQPFLITATVLGMKRSCILDKVYFVLAWLSSCASTLGVMTITIDRYLYIVHPMNYTILMTQQRATIMIFIVWFTSLLFATMPIIYYNMLALHITALSVFIFITSFMTYTYGKVYFKLKVPSTSLPFSRIHGRKTKVRTQASRTILMVVIGFFGCWYPWVIISLLVAISKQQNSSKANITPSSFIIKLYWIFLTLGYSNSALNVFIYSRKNTILRKAVEKFLGLKIRNSTIVGYSLEKEETKKSKLNESKSTMADLTDLCRRFAKLNRVYPQKLSNKQVNSMEVNNYVERTDSICKVDAAILNSSLIFLKTY</sequence>
<dbReference type="GeneID" id="101235638"/>
<evidence type="ECO:0000259" key="8">
    <source>
        <dbReference type="PROSITE" id="PS50262"/>
    </source>
</evidence>
<gene>
    <name evidence="9" type="primary">MC1R</name>
</gene>
<keyword evidence="6" id="KW-0297">G-protein coupled receptor</keyword>
<keyword evidence="5 7" id="KW-0472">Membrane</keyword>
<feature type="transmembrane region" description="Helical" evidence="7">
    <location>
        <begin position="20"/>
        <end position="45"/>
    </location>
</feature>
<keyword evidence="2" id="KW-1003">Cell membrane</keyword>
<dbReference type="InterPro" id="IPR000276">
    <property type="entry name" value="GPCR_Rhodpsn"/>
</dbReference>
<dbReference type="PROSITE" id="PS00237">
    <property type="entry name" value="G_PROTEIN_RECEP_F1_1"/>
    <property type="match status" value="1"/>
</dbReference>
<keyword evidence="6" id="KW-0807">Transducer</keyword>
<dbReference type="EMBL" id="HAAD01004173">
    <property type="protein sequence ID" value="CDG70405.1"/>
    <property type="molecule type" value="mRNA"/>
</dbReference>
<feature type="domain" description="G-protein coupled receptors family 1 profile" evidence="8">
    <location>
        <begin position="37"/>
        <end position="279"/>
    </location>
</feature>
<keyword evidence="6 9" id="KW-0675">Receptor</keyword>
<feature type="transmembrane region" description="Helical" evidence="7">
    <location>
        <begin position="216"/>
        <end position="240"/>
    </location>
</feature>
<dbReference type="GO" id="GO:0005886">
    <property type="term" value="C:plasma membrane"/>
    <property type="evidence" value="ECO:0007669"/>
    <property type="project" value="UniProtKB-SubCell"/>
</dbReference>
<dbReference type="SMART" id="SM01381">
    <property type="entry name" value="7TM_GPCR_Srsx"/>
    <property type="match status" value="1"/>
</dbReference>
<evidence type="ECO:0000256" key="3">
    <source>
        <dbReference type="ARBA" id="ARBA00022692"/>
    </source>
</evidence>
<evidence type="ECO:0000256" key="4">
    <source>
        <dbReference type="ARBA" id="ARBA00022989"/>
    </source>
</evidence>
<keyword evidence="3 6" id="KW-0812">Transmembrane</keyword>
<dbReference type="GO" id="GO:0004930">
    <property type="term" value="F:G protein-coupled receptor activity"/>
    <property type="evidence" value="ECO:0007669"/>
    <property type="project" value="UniProtKB-KW"/>
</dbReference>
<proteinExistence type="evidence at transcript level"/>
<dbReference type="SUPFAM" id="SSF81321">
    <property type="entry name" value="Family A G protein-coupled receptor-like"/>
    <property type="match status" value="1"/>
</dbReference>
<dbReference type="OrthoDB" id="5970330at2759"/>
<name>T2MEQ1_HYDVU</name>
<protein>
    <submittedName>
        <fullName evidence="9">Melanocyte-stimulating hormone receptor</fullName>
    </submittedName>
</protein>
<evidence type="ECO:0000256" key="2">
    <source>
        <dbReference type="ARBA" id="ARBA00022475"/>
    </source>
</evidence>
<evidence type="ECO:0000256" key="1">
    <source>
        <dbReference type="ARBA" id="ARBA00004651"/>
    </source>
</evidence>
<dbReference type="Pfam" id="PF00001">
    <property type="entry name" value="7tm_1"/>
    <property type="match status" value="1"/>
</dbReference>
<dbReference type="PANTHER" id="PTHR22750">
    <property type="entry name" value="G-PROTEIN COUPLED RECEPTOR"/>
    <property type="match status" value="1"/>
</dbReference>
<evidence type="ECO:0000313" key="9">
    <source>
        <dbReference type="EMBL" id="CDG70405.1"/>
    </source>
</evidence>
<feature type="transmembrane region" description="Helical" evidence="7">
    <location>
        <begin position="95"/>
        <end position="116"/>
    </location>
</feature>
<organism evidence="9">
    <name type="scientific">Hydra vulgaris</name>
    <name type="common">Hydra</name>
    <name type="synonym">Hydra attenuata</name>
    <dbReference type="NCBI Taxonomy" id="6087"/>
    <lineage>
        <taxon>Eukaryota</taxon>
        <taxon>Metazoa</taxon>
        <taxon>Cnidaria</taxon>
        <taxon>Hydrozoa</taxon>
        <taxon>Hydroidolina</taxon>
        <taxon>Anthoathecata</taxon>
        <taxon>Aplanulata</taxon>
        <taxon>Hydridae</taxon>
        <taxon>Hydra</taxon>
    </lineage>
</organism>
<reference evidence="9" key="1">
    <citation type="journal article" date="2013" name="Genome Biol. Evol.">
        <title>Punctuated emergences of genetic and phenotypic innovations in eumetazoan, bilaterian, euteleostome, and hominidae ancestors.</title>
        <authorList>
            <person name="Wenger Y."/>
            <person name="Galliot B."/>
        </authorList>
    </citation>
    <scope>NUCLEOTIDE SEQUENCE</scope>
    <source>
        <tissue evidence="9">Whole animals</tissue>
    </source>
</reference>
<dbReference type="PROSITE" id="PS50262">
    <property type="entry name" value="G_PROTEIN_RECEP_F1_2"/>
    <property type="match status" value="1"/>
</dbReference>
<feature type="transmembrane region" description="Helical" evidence="7">
    <location>
        <begin position="137"/>
        <end position="158"/>
    </location>
</feature>
<keyword evidence="4 7" id="KW-1133">Transmembrane helix</keyword>
<dbReference type="Gene3D" id="1.20.1070.10">
    <property type="entry name" value="Rhodopsin 7-helix transmembrane proteins"/>
    <property type="match status" value="1"/>
</dbReference>
<dbReference type="CDD" id="cd00637">
    <property type="entry name" value="7tm_classA_rhodopsin-like"/>
    <property type="match status" value="1"/>
</dbReference>
<dbReference type="InterPro" id="IPR017452">
    <property type="entry name" value="GPCR_Rhodpsn_7TM"/>
</dbReference>
<accession>T2MEQ1</accession>
<comment type="subcellular location">
    <subcellularLocation>
        <location evidence="1">Cell membrane</location>
        <topology evidence="1">Multi-pass membrane protein</topology>
    </subcellularLocation>
</comment>
<comment type="similarity">
    <text evidence="6">Belongs to the G-protein coupled receptor 1 family.</text>
</comment>
<dbReference type="KEGG" id="hmg:101235638"/>
<feature type="transmembrane region" description="Helical" evidence="7">
    <location>
        <begin position="164"/>
        <end position="184"/>
    </location>
</feature>
<evidence type="ECO:0000256" key="7">
    <source>
        <dbReference type="SAM" id="Phobius"/>
    </source>
</evidence>
<evidence type="ECO:0000256" key="5">
    <source>
        <dbReference type="ARBA" id="ARBA00023136"/>
    </source>
</evidence>
<feature type="transmembrane region" description="Helical" evidence="7">
    <location>
        <begin position="57"/>
        <end position="83"/>
    </location>
</feature>